<dbReference type="InterPro" id="IPR011322">
    <property type="entry name" value="N-reg_PII-like_a/b"/>
</dbReference>
<dbReference type="Proteomes" id="UP001304461">
    <property type="component" value="Unassembled WGS sequence"/>
</dbReference>
<dbReference type="RefSeq" id="WP_323304148.1">
    <property type="nucleotide sequence ID" value="NZ_JAYGHX010000001.1"/>
</dbReference>
<dbReference type="SUPFAM" id="SSF54913">
    <property type="entry name" value="GlnB-like"/>
    <property type="match status" value="1"/>
</dbReference>
<evidence type="ECO:0000313" key="2">
    <source>
        <dbReference type="Proteomes" id="UP001304461"/>
    </source>
</evidence>
<accession>A0ABU5RQI1</accession>
<dbReference type="Gene3D" id="3.30.70.120">
    <property type="match status" value="1"/>
</dbReference>
<keyword evidence="2" id="KW-1185">Reference proteome</keyword>
<proteinExistence type="predicted"/>
<dbReference type="Pfam" id="PF00543">
    <property type="entry name" value="P-II"/>
    <property type="match status" value="1"/>
</dbReference>
<dbReference type="InterPro" id="IPR015867">
    <property type="entry name" value="N-reg_PII/ATP_PRibTrfase_C"/>
</dbReference>
<sequence>MSQQVWKLVIVAEEILSKKLIKLIKAAGATGYTVNAAGGEGSRNVRSTGEPSVSHTLANVKIEVLTGTRELADTITREIEAKYYADFSIITYIYPVEALRDHKF</sequence>
<gene>
    <name evidence="1" type="ORF">VB738_02015</name>
</gene>
<name>A0ABU5RQI1_9CYAN</name>
<organism evidence="1 2">
    <name type="scientific">Cyanobium gracile UHCC 0139</name>
    <dbReference type="NCBI Taxonomy" id="3110308"/>
    <lineage>
        <taxon>Bacteria</taxon>
        <taxon>Bacillati</taxon>
        <taxon>Cyanobacteriota</taxon>
        <taxon>Cyanophyceae</taxon>
        <taxon>Synechococcales</taxon>
        <taxon>Prochlorococcaceae</taxon>
        <taxon>Cyanobium</taxon>
    </lineage>
</organism>
<evidence type="ECO:0008006" key="3">
    <source>
        <dbReference type="Google" id="ProtNLM"/>
    </source>
</evidence>
<dbReference type="EMBL" id="JAYGHX010000001">
    <property type="protein sequence ID" value="MEA5390028.1"/>
    <property type="molecule type" value="Genomic_DNA"/>
</dbReference>
<comment type="caution">
    <text evidence="1">The sequence shown here is derived from an EMBL/GenBank/DDBJ whole genome shotgun (WGS) entry which is preliminary data.</text>
</comment>
<reference evidence="1 2" key="1">
    <citation type="submission" date="2023-12" db="EMBL/GenBank/DDBJ databases">
        <title>Baltic Sea Cyanobacteria.</title>
        <authorList>
            <person name="Delbaje E."/>
            <person name="Fewer D.P."/>
            <person name="Shishido T.K."/>
        </authorList>
    </citation>
    <scope>NUCLEOTIDE SEQUENCE [LARGE SCALE GENOMIC DNA]</scope>
    <source>
        <strain evidence="1 2">UHCC 0139</strain>
    </source>
</reference>
<protein>
    <recommendedName>
        <fullName evidence="3">Transcriptional regulator</fullName>
    </recommendedName>
</protein>
<dbReference type="InterPro" id="IPR002187">
    <property type="entry name" value="N-reg_PII"/>
</dbReference>
<evidence type="ECO:0000313" key="1">
    <source>
        <dbReference type="EMBL" id="MEA5390028.1"/>
    </source>
</evidence>